<dbReference type="InterPro" id="IPR027417">
    <property type="entry name" value="P-loop_NTPase"/>
</dbReference>
<dbReference type="Gene3D" id="1.20.920.20">
    <property type="match status" value="1"/>
</dbReference>
<dbReference type="PANTHER" id="PTHR45703:SF36">
    <property type="entry name" value="DYNEIN HEAVY CHAIN, CYTOPLASMIC"/>
    <property type="match status" value="1"/>
</dbReference>
<dbReference type="GO" id="GO:0007018">
    <property type="term" value="P:microtubule-based movement"/>
    <property type="evidence" value="ECO:0007669"/>
    <property type="project" value="InterPro"/>
</dbReference>
<dbReference type="Proteomes" id="UP000663873">
    <property type="component" value="Unassembled WGS sequence"/>
</dbReference>
<reference evidence="9" key="1">
    <citation type="submission" date="2021-02" db="EMBL/GenBank/DDBJ databases">
        <authorList>
            <person name="Nowell W R."/>
        </authorList>
    </citation>
    <scope>NUCLEOTIDE SEQUENCE</scope>
</reference>
<feature type="domain" description="Dynein heavy chain linker" evidence="4">
    <location>
        <begin position="1025"/>
        <end position="1187"/>
    </location>
</feature>
<feature type="coiled-coil region" evidence="3">
    <location>
        <begin position="3026"/>
        <end position="3081"/>
    </location>
</feature>
<dbReference type="Pfam" id="PF17852">
    <property type="entry name" value="Dynein_AAA_lid"/>
    <property type="match status" value="1"/>
</dbReference>
<dbReference type="Gene3D" id="1.20.920.30">
    <property type="match status" value="1"/>
</dbReference>
<dbReference type="Gene3D" id="1.20.58.1120">
    <property type="match status" value="1"/>
</dbReference>
<feature type="domain" description="Dynein heavy chain AAA 5 extension" evidence="8">
    <location>
        <begin position="2191"/>
        <end position="2295"/>
    </location>
</feature>
<evidence type="ECO:0000256" key="3">
    <source>
        <dbReference type="SAM" id="Coils"/>
    </source>
</evidence>
<sequence>MFKLPDQGHSEIHLSSLSDKYTSEFDSQDINVWTKFFDQSHVLNEEERNRINHIFNKLVTNVTKYEREQDFQLLEALAKRLLIIDQDRKQNEESCILKSFDHERLIKLRTTCKRLKHYNAIEKLLSHVFTRDKSQELVLPPIKKTNNQTRSSSLSFDDTHIALPVNKRQRISDVESPTSSHSKYKQITMHGPITLQNIYQAIPAATLQFAEDEYVWHANRPVNMILATGVQLPNVLIDSVANTNIESEQFFSRMIEDIIVEYQKRHPSDHYSALKQWKQKHENDQYIQSTTPRRMNGFETLVDVVQRRHLGKLQRYFLNVVSTNRHYNPYDLITVPECKVDPENHYLFSVFGILNIRQNGIDVEFYELAEWYRHAKLWHACRQIPFFKDYLIRKEFNLWLSNARFSRFSRRRSEISKTHLLLMNNRIFQMALLEIRRVILEYQQITLLPKMFPGMSLSLNDFETMVKRHTKDTIEYTKKFYNHIKTILDMTRDTCGKKLHIILQCLEEDSVTFNISAGSIYEQRIRKENLRKELEQMQNDMRNICPFLNLCSAMLASCLCDIQRDTLSKFVLTNVTFLTKLHLSDFDSNRMLRYLPSWDDYSEIFQSILQQPQQMLYEQWKSILELDTCLRDADKVGDIIRQEGLVSQCEKCGQELYSGLQETSSSSCKCQKQKSKASTNESNNLSIKGHGFFGSTNRHEVLPFELIFTKDIKYKTDIKDILSQFRLSFDELDAYCESNEWLCEINRFCLQWTPNQMKQMSEDKQVFLIEEQLNLLRGWIDKTRTFELTYSTANGSYVVQMDCSVISQGLCNKVERIYSDFGKYLYRYACSNAQILINKFQTALQIFDQRPSAIEDFAKYASYLAPHKVELSSNQQTIEYFTNLFDMIFMHFGHLRQDNENELIDKSLTDTWKLFQKKLSDAADFVAQQTLIIKQRLRDTFEKYLDQAELLYNQSTSGIFLDSRQDPMEMVKQLKKNCIDFMGLEKQLRQYAEWQTLLATNSLSSVNEDHVDNADIQSVNRWSIEIDLRKDLWKYLEITSSAIKEWKNTFINKFNIRRAHEKLECWLKIAEDFKEKISDDDPIVLHWISMLQDFEENLELLKKLLSDAMTAEQWKVLFRANGHEYDPQYNYRIQDLIDLKILQIENQAVFIQIHKQATREQKLKDKLMHMQTWLSELHYRMAKYRPPLKIATVRNRLTSSYRQRLSRYREIRSRTPTAQKSPPEAILTTDLSAETVEEAYIMINSQEILRLIEDRLLLLHSNESFHSNIDNRHEQFQQYYALFDNVKEMTQLWFETQNRWIFLRSALANLKVANDDQTYLKQIYIKFADIDESFRNFQKLAFQNPSVAGLAKVEMNRVHFQNWLDVFNQLIVELDFYLNEQYRSKFGRFNFLSNEDLVNLISSGLDPRFYVPYVRQLFRGVHNIEFHLPEQTIGTTNNQTMNSAAIDVYAYRLEGISLSNRDAEQLKLISKLKLSLPIIDSIGLSTHIISSQSLTKWFQSLEKLIKYSLAKLIFELIENKLNEQLTEILFKQISINSEENQYPLQVTLLVEHILFSIILKKQIEKQGKLFIRMLKFKIENQINAITTNRTKQQNCLILQKLYFRDILSKLIEIESNLTLNSYEWLSLIKYEVNQNCRTENKINFVQFSNRIAYNFEFIEPSSTFVISPMMERTIFQLTQAICAYRIGVVHAPAQYGRSTIIQTLAQLCGTNCISLLCNSSTKVNQIENIHQGLVTSNSWCLFKDIWQLSIDCLSSLAVAMRYIRVQLEEHQIISNNSNRSLKRFKSQSDIFQSSLSSNINENKTHSNEYPMRKKNTTEYNYIITHNQEFIQYPFTYGIFATLDNHYRTLSSTIKFECRTISMSCPDFKIIAELLLYKNHLFTINEQEDCRETARNLVDFIEYLRLIFNEIKSFCSPYILLQSIIEQSIDFNVREAIVIVLKRYQLYDSNIPKILDRFFIENENQSNEKDDELCFVDSLKQEAYDDKITFDNDQIFNHASRLIYALKRNDLIFITGQCGSAKSSLIRLVERTINKQMSTVSVDSTEDEQQKLVIINKVFPNSFDADQFYHAKNSFIEQWKRYYETTVATDATFDQYWIVLDVDSHSNWLTPDNIQYLYNEFISSLSHHNGSIKLMIECDQLPNEFYDNCSVFNKTFIINLDKFQSSMKLIQSAARNLEIKLHLLDSTLASIKDFVNGIIEPYTKYIENEHICDFYVNNFTDSFIKILSAFIEQHLIDVQHNHDVLDYIFVYCFIWAYVHPIHVKYEEQVVSFVRQLLKSYDFPPLNCKLTDLYPDMNASSSARFVLVRSWLKVNEITYDCIPEFEGAMRLMSMLIASNYPLGIYSYEQGFGKTTLMKRLLTNIHHLRLISSSERKSLLHDELFKHNLPILTHGKSIRGTKFVVWVEDVKQEDTELIRSWIDEYSSSKHQDLNIVLTGQSFYSYPSRFSRHFVPIIIHQSISTLIGSIYSIPIKDWLEEFSADAISHPIELAHACLLTLEEIFDFLRQHLNKIKWNLHHVESVINGMLLLDGKVKRAGLGGTHKELNKLTSRLNKKKQQDEQVATIVRLLCHEISRTILDRLKNQKDRFLFQDFLYKTIIANFCTELEFHVVSINEGETNNSSQNNNPAIVSSTITMGKKQVKFKLGLVSDRAALASLEGPIVPFGKLIGLPKIKDPSKVTNSEEIIEKLSQSTYFSKQILIMHGDYIGDRNSFTNQYQESDNIQISTALRSCQSRMSKSARMDLSFIPRTCRHVTNLVRVFCLPNNGHALLRTNHIGLGRQDLVQLSAYITRQQFFDAHSSAPSIDENESVKQCLRSSCLLAGLKQKNVVVLVRENLLSDEMIKQLYIFTCEGTYPNLYSNEELIRIAAALSPNLPTTRRVTKTNAVLKTFYARIRKRFHLVILENSQQPRHEGLLSSCYVDEYGNWTIDEIISISKYWMANKIDVLYPIESTSIFDVVSQALAEIYLSMDHYRLFTLKSVQKAIEFFYKFYQHVQEKEETRLSRCESMLNRSNKSERIIELNSRFCIQLQNEIDEIQEKLVKLDANFAVKKKNFSTAVEDCREEEKLLSEMSIALDRLRQDAQADVDKASPQYENALKALKMLNKADYDEIRTFRQPPQPVLAVMNTICIMFQKKPEWSEAKILMVKENFFDDLIFYDKDNMPDDVFNMLTKIVKFDTFHPSFVASSSKAASSLCAWILAVYEYAKIARSQKTKLEQVKTYQELYNKRQHILGEKRIKAEKLRGELSELILERRSQTNELQLKKKRQNHFQSTIDKTRSMLKLIDDDIQFWQKQVDEGKLNKKTAITDALLASLYFCYLSQFNIDQREKLLLNWQTKILENILPIQSNFNPLNIIINQKEFNDYLLKQEVSSVADQNSLLNAISLSNQLDNTFVLFINNPEDDTSAWNDLLTKLKSGYVEKANHEIELYYEYKQNQINASSADTRIGSYQDRSQIYSRISSSKTYITEITEKSSLWESSTAISRPATSMLLTKSAGSVALSDLEQNKHLVSIPEFSLEQYQRPENNIIHLSGKQTEDFDKTLLAAMFFGVIVIIDECEFLKLNSFLYRFLRWSLRQQQYLSIFPNLYRFGDQDIFINSSFRLIFNFRQIDRIQWKNISLKCRLIDMSLSLSKLENDLWLRLVELKCQNNVIQQIRSNQRNHLIAINEQVQRREKLIDILETKENLTIDSEDLLTILNNFHCDRVSIENSLNEHQVQREIICSRTGCEAYRETAKHLAKLYILLRDSEIELKIPIKWFIQIVTNNLSRRIETNTNTNTTTTATANNNSLDMISKVQARETYLRCFESIYSYLSSSMSNDHLQCFLIIFALIKQENKGNIQLLEFILKKLNPLNQQIIPNFLDDQKRPSFINSHSWLLCLSDEINAKYPNLTEHLIDYQHEWKEYLYSTTKIDFINKSPLEKTTTLNIIDRFILLIILKPEKIFEITRTFLVYHYGGFLHDKSLSSIDDIYQLTSSDILKPMNNIILVWTNSSAFVDPINEIRTLANQMKKSLRLVSSIDKKRLSRFIHSKKDCWLIIKDINLFNDDLLQIRDFMLSSIDNKIWLMCDPSYATKVPLWLTQRCLHVYLSDSTQASFELRLQQKILSEKQFPKLEKQIEQIVHIHSYIITKKIFSNNWMNFVESDFYIDLKHLFDTNQMNMIDYANYIENDDEHILMKYIKKSMDPSTLVKTIPDPSQSMNNNLFLIFERFFESIVLPNEESYSTKEDEMLLVESIVRSYLTHFRSIYAHQHPSTPSSLIDLFIFMEYHLLKSLENDLAHQMEYLLEVFSDIEISLPKTDLFIRSILYDSNSTIQNFVANYGLALRNISERKQNNINLRFIRRRKQFIQVMRMEQVRKQDDRIFHLKYDEKKELTNDLVVSGIHSTSTNSQKDFIIYLDESSPNDTTMISAITLNTNDKNIPCYLPIVHRDIKDKSELISILSIEKPHI</sequence>
<dbReference type="Pfam" id="PF12774">
    <property type="entry name" value="AAA_6"/>
    <property type="match status" value="1"/>
</dbReference>
<evidence type="ECO:0000313" key="9">
    <source>
        <dbReference type="EMBL" id="CAF4131909.1"/>
    </source>
</evidence>
<evidence type="ECO:0000259" key="4">
    <source>
        <dbReference type="Pfam" id="PF08393"/>
    </source>
</evidence>
<evidence type="ECO:0000256" key="1">
    <source>
        <dbReference type="ARBA" id="ARBA00008887"/>
    </source>
</evidence>
<evidence type="ECO:0000259" key="6">
    <source>
        <dbReference type="Pfam" id="PF12777"/>
    </source>
</evidence>
<dbReference type="PANTHER" id="PTHR45703">
    <property type="entry name" value="DYNEIN HEAVY CHAIN"/>
    <property type="match status" value="1"/>
</dbReference>
<dbReference type="Pfam" id="PF12780">
    <property type="entry name" value="AAA_8"/>
    <property type="match status" value="1"/>
</dbReference>
<accession>A0A819WZ89</accession>
<feature type="domain" description="Dynein heavy chain hydrolytic ATP-binding dynein motor region" evidence="5">
    <location>
        <begin position="1653"/>
        <end position="1771"/>
    </location>
</feature>
<dbReference type="Gene3D" id="3.40.50.300">
    <property type="entry name" value="P-loop containing nucleotide triphosphate hydrolases"/>
    <property type="match status" value="4"/>
</dbReference>
<dbReference type="EMBL" id="CAJOBP010000153">
    <property type="protein sequence ID" value="CAF4131909.1"/>
    <property type="molecule type" value="Genomic_DNA"/>
</dbReference>
<evidence type="ECO:0000259" key="5">
    <source>
        <dbReference type="Pfam" id="PF12774"/>
    </source>
</evidence>
<dbReference type="InterPro" id="IPR024743">
    <property type="entry name" value="Dynein_HC_stalk"/>
</dbReference>
<dbReference type="InterPro" id="IPR024317">
    <property type="entry name" value="Dynein_heavy_chain_D4_dom"/>
</dbReference>
<dbReference type="InterPro" id="IPR035699">
    <property type="entry name" value="AAA_6"/>
</dbReference>
<dbReference type="GO" id="GO:0045505">
    <property type="term" value="F:dynein intermediate chain binding"/>
    <property type="evidence" value="ECO:0007669"/>
    <property type="project" value="InterPro"/>
</dbReference>
<evidence type="ECO:0000313" key="10">
    <source>
        <dbReference type="Proteomes" id="UP000663873"/>
    </source>
</evidence>
<protein>
    <submittedName>
        <fullName evidence="9">Uncharacterized protein</fullName>
    </submittedName>
</protein>
<dbReference type="InterPro" id="IPR013602">
    <property type="entry name" value="Dynein_heavy_linker"/>
</dbReference>
<organism evidence="9 10">
    <name type="scientific">Rotaria socialis</name>
    <dbReference type="NCBI Taxonomy" id="392032"/>
    <lineage>
        <taxon>Eukaryota</taxon>
        <taxon>Metazoa</taxon>
        <taxon>Spiralia</taxon>
        <taxon>Gnathifera</taxon>
        <taxon>Rotifera</taxon>
        <taxon>Eurotatoria</taxon>
        <taxon>Bdelloidea</taxon>
        <taxon>Philodinida</taxon>
        <taxon>Philodinidae</taxon>
        <taxon>Rotaria</taxon>
    </lineage>
</organism>
<comment type="caution">
    <text evidence="9">The sequence shown here is derived from an EMBL/GenBank/DDBJ whole genome shotgun (WGS) entry which is preliminary data.</text>
</comment>
<keyword evidence="2 3" id="KW-0175">Coiled coil</keyword>
<dbReference type="GO" id="GO:0005524">
    <property type="term" value="F:ATP binding"/>
    <property type="evidence" value="ECO:0007669"/>
    <property type="project" value="InterPro"/>
</dbReference>
<dbReference type="InterPro" id="IPR042228">
    <property type="entry name" value="Dynein_linker_3"/>
</dbReference>
<feature type="domain" description="Dynein heavy chain AAA module D4" evidence="7">
    <location>
        <begin position="2741"/>
        <end position="2945"/>
    </location>
</feature>
<dbReference type="InterPro" id="IPR026983">
    <property type="entry name" value="DHC"/>
</dbReference>
<dbReference type="GO" id="GO:0051959">
    <property type="term" value="F:dynein light intermediate chain binding"/>
    <property type="evidence" value="ECO:0007669"/>
    <property type="project" value="InterPro"/>
</dbReference>
<comment type="similarity">
    <text evidence="1">Belongs to the dynein heavy chain family.</text>
</comment>
<gene>
    <name evidence="9" type="ORF">UJA718_LOCUS2296</name>
</gene>
<feature type="domain" description="Dynein heavy chain linker" evidence="4">
    <location>
        <begin position="1239"/>
        <end position="1513"/>
    </location>
</feature>
<feature type="domain" description="Dynein heavy chain coiled coil stalk" evidence="6">
    <location>
        <begin position="3018"/>
        <end position="3331"/>
    </location>
</feature>
<keyword evidence="10" id="KW-1185">Reference proteome</keyword>
<dbReference type="Pfam" id="PF12777">
    <property type="entry name" value="MT"/>
    <property type="match status" value="1"/>
</dbReference>
<proteinExistence type="inferred from homology"/>
<dbReference type="Pfam" id="PF08393">
    <property type="entry name" value="DHC_N2"/>
    <property type="match status" value="2"/>
</dbReference>
<dbReference type="GO" id="GO:0030286">
    <property type="term" value="C:dynein complex"/>
    <property type="evidence" value="ECO:0007669"/>
    <property type="project" value="InterPro"/>
</dbReference>
<dbReference type="Gene3D" id="3.20.180.20">
    <property type="entry name" value="Dynein heavy chain, N-terminal domain 2"/>
    <property type="match status" value="1"/>
</dbReference>
<evidence type="ECO:0000256" key="2">
    <source>
        <dbReference type="ARBA" id="ARBA00023054"/>
    </source>
</evidence>
<evidence type="ECO:0000259" key="7">
    <source>
        <dbReference type="Pfam" id="PF12780"/>
    </source>
</evidence>
<evidence type="ECO:0000259" key="8">
    <source>
        <dbReference type="Pfam" id="PF17852"/>
    </source>
</evidence>
<name>A0A819WZ89_9BILA</name>
<dbReference type="InterPro" id="IPR041466">
    <property type="entry name" value="Dynein_AAA5_ext"/>
</dbReference>